<dbReference type="Gene3D" id="3.40.1090.10">
    <property type="entry name" value="Cytosolic phospholipase A2 catalytic domain"/>
    <property type="match status" value="2"/>
</dbReference>
<keyword evidence="2 4" id="KW-0442">Lipid degradation</keyword>
<dbReference type="CDD" id="cd07209">
    <property type="entry name" value="Pat_hypo_Ecoli_Z1214_like"/>
    <property type="match status" value="1"/>
</dbReference>
<dbReference type="RefSeq" id="WP_012065614.1">
    <property type="nucleotide sequence ID" value="NC_009633.1"/>
</dbReference>
<dbReference type="PANTHER" id="PTHR14226">
    <property type="entry name" value="NEUROPATHY TARGET ESTERASE/SWISS CHEESE D.MELANOGASTER"/>
    <property type="match status" value="1"/>
</dbReference>
<dbReference type="OrthoDB" id="9770965at2"/>
<dbReference type="EMBL" id="CP000724">
    <property type="protein sequence ID" value="ABR50726.1"/>
    <property type="molecule type" value="Genomic_DNA"/>
</dbReference>
<dbReference type="PANTHER" id="PTHR14226:SF29">
    <property type="entry name" value="NEUROPATHY TARGET ESTERASE SWS"/>
    <property type="match status" value="1"/>
</dbReference>
<dbReference type="Pfam" id="PF01734">
    <property type="entry name" value="Patatin"/>
    <property type="match status" value="1"/>
</dbReference>
<feature type="active site" description="Proton acceptor" evidence="4">
    <location>
        <position position="178"/>
    </location>
</feature>
<evidence type="ECO:0000256" key="1">
    <source>
        <dbReference type="ARBA" id="ARBA00022801"/>
    </source>
</evidence>
<evidence type="ECO:0000313" key="6">
    <source>
        <dbReference type="EMBL" id="ABR50726.1"/>
    </source>
</evidence>
<reference evidence="7" key="1">
    <citation type="journal article" date="2016" name="Genome Announc.">
        <title>Complete genome sequence of Alkaliphilus metalliredigens strain QYMF, an alkaliphilic and metal-reducing bacterium isolated from borax-contaminated leachate ponds.</title>
        <authorList>
            <person name="Hwang C."/>
            <person name="Copeland A."/>
            <person name="Lucas S."/>
            <person name="Lapidus A."/>
            <person name="Barry K."/>
            <person name="Detter J.C."/>
            <person name="Glavina Del Rio T."/>
            <person name="Hammon N."/>
            <person name="Israni S."/>
            <person name="Dalin E."/>
            <person name="Tice H."/>
            <person name="Pitluck S."/>
            <person name="Chertkov O."/>
            <person name="Brettin T."/>
            <person name="Bruce D."/>
            <person name="Han C."/>
            <person name="Schmutz J."/>
            <person name="Larimer F."/>
            <person name="Land M.L."/>
            <person name="Hauser L."/>
            <person name="Kyrpides N."/>
            <person name="Mikhailova N."/>
            <person name="Ye Q."/>
            <person name="Zhou J."/>
            <person name="Richardson P."/>
            <person name="Fields M.W."/>
        </authorList>
    </citation>
    <scope>NUCLEOTIDE SEQUENCE [LARGE SCALE GENOMIC DNA]</scope>
    <source>
        <strain evidence="7">QYMF</strain>
    </source>
</reference>
<feature type="short sequence motif" description="DGA/G" evidence="4">
    <location>
        <begin position="178"/>
        <end position="180"/>
    </location>
</feature>
<keyword evidence="3 4" id="KW-0443">Lipid metabolism</keyword>
<dbReference type="SUPFAM" id="SSF52151">
    <property type="entry name" value="FabD/lysophospholipase-like"/>
    <property type="match status" value="1"/>
</dbReference>
<sequence>MLGLTLEGGGAKGSYQIGAWKAFREMNIEFDGITGTSVGALNGALMLQDDFDLAYGIWHEMNPNTIMDIDDRIYEMLSNYQLTANNVHFMLEQVRKFIKGFGMDTKPLEQLIEANINEGKIRKASTDFGFVTVSLTDFKPLEIFKEEIPMGKMADYLMASSYLPIFKSKKLDGKTFLDGGFYNNLPINMLYEKGYRKIVAVRLLSKGRVKKVEHHDLDVLYIQPCENLGNMMDFSNERAQTNLNLGYFDTLRACKGLKGRKYYIEGFIDEITAMAFLMRWDEAVLKNLSQLFGLSASVPLNRLLLEEIIPRWIHLMDLSEKATYQEVAIAILENMAHYLKINRFEVYSLASFVEEIRKHKERMGETERPIHKNNLLSEELILKISKEKQLEASIKIMLENNGNIYI</sequence>
<accession>A6TX08</accession>
<proteinExistence type="predicted"/>
<dbReference type="InterPro" id="IPR002641">
    <property type="entry name" value="PNPLA_dom"/>
</dbReference>
<name>A6TX08_ALKMQ</name>
<evidence type="ECO:0000313" key="7">
    <source>
        <dbReference type="Proteomes" id="UP000001572"/>
    </source>
</evidence>
<keyword evidence="1 4" id="KW-0378">Hydrolase</keyword>
<dbReference type="STRING" id="293826.Amet_4656"/>
<evidence type="ECO:0000256" key="2">
    <source>
        <dbReference type="ARBA" id="ARBA00022963"/>
    </source>
</evidence>
<dbReference type="HOGENOM" id="CLU_034454_3_0_9"/>
<gene>
    <name evidence="6" type="ordered locus">Amet_4656</name>
</gene>
<feature type="short sequence motif" description="GXSXG" evidence="4">
    <location>
        <begin position="35"/>
        <end position="39"/>
    </location>
</feature>
<evidence type="ECO:0000256" key="3">
    <source>
        <dbReference type="ARBA" id="ARBA00023098"/>
    </source>
</evidence>
<dbReference type="PROSITE" id="PS51635">
    <property type="entry name" value="PNPLA"/>
    <property type="match status" value="1"/>
</dbReference>
<feature type="short sequence motif" description="GXGXXG" evidence="4">
    <location>
        <begin position="8"/>
        <end position="13"/>
    </location>
</feature>
<dbReference type="Proteomes" id="UP000001572">
    <property type="component" value="Chromosome"/>
</dbReference>
<keyword evidence="7" id="KW-1185">Reference proteome</keyword>
<evidence type="ECO:0000256" key="4">
    <source>
        <dbReference type="PROSITE-ProRule" id="PRU01161"/>
    </source>
</evidence>
<feature type="active site" description="Nucleophile" evidence="4">
    <location>
        <position position="37"/>
    </location>
</feature>
<dbReference type="GO" id="GO:0016042">
    <property type="term" value="P:lipid catabolic process"/>
    <property type="evidence" value="ECO:0007669"/>
    <property type="project" value="UniProtKB-UniRule"/>
</dbReference>
<dbReference type="GO" id="GO:0016787">
    <property type="term" value="F:hydrolase activity"/>
    <property type="evidence" value="ECO:0007669"/>
    <property type="project" value="UniProtKB-UniRule"/>
</dbReference>
<dbReference type="eggNOG" id="COG1752">
    <property type="taxonomic scope" value="Bacteria"/>
</dbReference>
<organism evidence="6 7">
    <name type="scientific">Alkaliphilus metalliredigens (strain QYMF)</name>
    <dbReference type="NCBI Taxonomy" id="293826"/>
    <lineage>
        <taxon>Bacteria</taxon>
        <taxon>Bacillati</taxon>
        <taxon>Bacillota</taxon>
        <taxon>Clostridia</taxon>
        <taxon>Peptostreptococcales</taxon>
        <taxon>Natronincolaceae</taxon>
        <taxon>Alkaliphilus</taxon>
    </lineage>
</organism>
<dbReference type="InterPro" id="IPR016035">
    <property type="entry name" value="Acyl_Trfase/lysoPLipase"/>
</dbReference>
<dbReference type="InterPro" id="IPR050301">
    <property type="entry name" value="NTE"/>
</dbReference>
<evidence type="ECO:0000259" key="5">
    <source>
        <dbReference type="PROSITE" id="PS51635"/>
    </source>
</evidence>
<feature type="domain" description="PNPLA" evidence="5">
    <location>
        <begin position="4"/>
        <end position="191"/>
    </location>
</feature>
<protein>
    <submittedName>
        <fullName evidence="6">Patatin</fullName>
    </submittedName>
</protein>
<dbReference type="AlphaFoldDB" id="A6TX08"/>
<dbReference type="KEGG" id="amt:Amet_4656"/>